<evidence type="ECO:0000313" key="4">
    <source>
        <dbReference type="Proteomes" id="UP000301751"/>
    </source>
</evidence>
<dbReference type="Proteomes" id="UP000301751">
    <property type="component" value="Unassembled WGS sequence"/>
</dbReference>
<evidence type="ECO:0000259" key="2">
    <source>
        <dbReference type="PROSITE" id="PS50111"/>
    </source>
</evidence>
<name>A0A480AQF7_9BURK</name>
<gene>
    <name evidence="3" type="ORF">AQPW35_27340</name>
</gene>
<accession>A0A480AQF7</accession>
<evidence type="ECO:0000256" key="1">
    <source>
        <dbReference type="PROSITE-ProRule" id="PRU00284"/>
    </source>
</evidence>
<dbReference type="EMBL" id="BJCL01000006">
    <property type="protein sequence ID" value="GCL63653.1"/>
    <property type="molecule type" value="Genomic_DNA"/>
</dbReference>
<dbReference type="AlphaFoldDB" id="A0A480AQF7"/>
<dbReference type="OrthoDB" id="3288815at2"/>
<dbReference type="InterPro" id="IPR004089">
    <property type="entry name" value="MCPsignal_dom"/>
</dbReference>
<proteinExistence type="predicted"/>
<dbReference type="PROSITE" id="PS50111">
    <property type="entry name" value="CHEMOTAXIS_TRANSDUC_2"/>
    <property type="match status" value="1"/>
</dbReference>
<dbReference type="GO" id="GO:0007165">
    <property type="term" value="P:signal transduction"/>
    <property type="evidence" value="ECO:0007669"/>
    <property type="project" value="UniProtKB-KW"/>
</dbReference>
<reference evidence="4" key="1">
    <citation type="submission" date="2019-03" db="EMBL/GenBank/DDBJ databases">
        <title>Aquabacterium pictum sp.nov., the first bacteriochlorophyll a-containing freshwater bacterium in the genus Aquabacterium of the class Betaproteobacteria.</title>
        <authorList>
            <person name="Hirose S."/>
            <person name="Tank M."/>
            <person name="Hara E."/>
            <person name="Tamaki H."/>
            <person name="Takaichi S."/>
            <person name="Haruta S."/>
            <person name="Hanada S."/>
        </authorList>
    </citation>
    <scope>NUCLEOTIDE SEQUENCE [LARGE SCALE GENOMIC DNA]</scope>
    <source>
        <strain evidence="4">W35</strain>
    </source>
</reference>
<dbReference type="RefSeq" id="WP_137733384.1">
    <property type="nucleotide sequence ID" value="NZ_BJCL01000006.1"/>
</dbReference>
<dbReference type="SUPFAM" id="SSF58104">
    <property type="entry name" value="Methyl-accepting chemotaxis protein (MCP) signaling domain"/>
    <property type="match status" value="1"/>
</dbReference>
<comment type="caution">
    <text evidence="3">The sequence shown here is derived from an EMBL/GenBank/DDBJ whole genome shotgun (WGS) entry which is preliminary data.</text>
</comment>
<protein>
    <recommendedName>
        <fullName evidence="2">Methyl-accepting transducer domain-containing protein</fullName>
    </recommendedName>
</protein>
<keyword evidence="1" id="KW-0807">Transducer</keyword>
<dbReference type="GO" id="GO:0016020">
    <property type="term" value="C:membrane"/>
    <property type="evidence" value="ECO:0007669"/>
    <property type="project" value="InterPro"/>
</dbReference>
<sequence>MTTSPITAPAAAPAPAAGRAPAPGIWRLAAAGALVLVCALLGWQGGAWGMGGALVVATALPWLLRPPAGQAGDSLDPLLDVPRVSGGRVGAEVMVGQVVPVWGKQLDITRVAAADGLGLLLEGFSQMSGALNTLASQIEHSQVAVAPGAVDQALAPDSPAQAALQALLGPSQRAFAQRDAAVAQLVLCHDALQELRQLGRQAREVGKHTRLVAFNASIEANRGSQGQDGGSQAVANETRMLAARIAEVGEQIERLVSKLDRALAPERLRGEIGDTTPEELRMELDLGARTALNGLLGAMGGALRSSGEVKAAAETLGQQLEATFVNFQFGDRLSQMLDIVAKDMQNFARWVEANPYATQSDAADWLANLEASYTMEEQRSQHHGNVHIDRGSEIEFF</sequence>
<dbReference type="Gene3D" id="6.10.250.3200">
    <property type="match status" value="1"/>
</dbReference>
<organism evidence="3 4">
    <name type="scientific">Pseudaquabacterium pictum</name>
    <dbReference type="NCBI Taxonomy" id="2315236"/>
    <lineage>
        <taxon>Bacteria</taxon>
        <taxon>Pseudomonadati</taxon>
        <taxon>Pseudomonadota</taxon>
        <taxon>Betaproteobacteria</taxon>
        <taxon>Burkholderiales</taxon>
        <taxon>Sphaerotilaceae</taxon>
        <taxon>Pseudaquabacterium</taxon>
    </lineage>
</organism>
<keyword evidence="4" id="KW-1185">Reference proteome</keyword>
<evidence type="ECO:0000313" key="3">
    <source>
        <dbReference type="EMBL" id="GCL63653.1"/>
    </source>
</evidence>
<feature type="domain" description="Methyl-accepting transducer" evidence="2">
    <location>
        <begin position="193"/>
        <end position="259"/>
    </location>
</feature>